<dbReference type="InterPro" id="IPR036117">
    <property type="entry name" value="DhaL_dom_sf"/>
</dbReference>
<dbReference type="GO" id="GO:0004371">
    <property type="term" value="F:glycerone kinase activity"/>
    <property type="evidence" value="ECO:0007669"/>
    <property type="project" value="InterPro"/>
</dbReference>
<dbReference type="Pfam" id="PF02734">
    <property type="entry name" value="Dak2"/>
    <property type="match status" value="1"/>
</dbReference>
<dbReference type="PROSITE" id="PS51480">
    <property type="entry name" value="DHAL"/>
    <property type="match status" value="1"/>
</dbReference>
<dbReference type="Proteomes" id="UP000070326">
    <property type="component" value="Unassembled WGS sequence"/>
</dbReference>
<dbReference type="RefSeq" id="WP_061101686.1">
    <property type="nucleotide sequence ID" value="NZ_KQ961794.1"/>
</dbReference>
<dbReference type="InterPro" id="IPR004007">
    <property type="entry name" value="DhaL_dom"/>
</dbReference>
<dbReference type="PATRIC" id="fig|1261.5.peg.552"/>
<dbReference type="GO" id="GO:0006071">
    <property type="term" value="P:glycerol metabolic process"/>
    <property type="evidence" value="ECO:0007669"/>
    <property type="project" value="InterPro"/>
</dbReference>
<dbReference type="NCBIfam" id="TIGR03599">
    <property type="entry name" value="YloV"/>
    <property type="match status" value="1"/>
</dbReference>
<dbReference type="Gene3D" id="1.25.40.340">
    <property type="match status" value="1"/>
</dbReference>
<accession>A0A135YWG1</accession>
<reference evidence="2 3" key="1">
    <citation type="submission" date="2016-02" db="EMBL/GenBank/DDBJ databases">
        <authorList>
            <person name="Wen L."/>
            <person name="He K."/>
            <person name="Yang H."/>
        </authorList>
    </citation>
    <scope>NUCLEOTIDE SEQUENCE [LARGE SCALE GENOMIC DNA]</scope>
    <source>
        <strain evidence="2 3">MJR8628A</strain>
    </source>
</reference>
<gene>
    <name evidence="2" type="ORF">HMPREF3195_00546</name>
</gene>
<dbReference type="Pfam" id="PF21645">
    <property type="entry name" value="FakA-like_M"/>
    <property type="match status" value="1"/>
</dbReference>
<dbReference type="SMART" id="SM01121">
    <property type="entry name" value="Dak1_2"/>
    <property type="match status" value="1"/>
</dbReference>
<dbReference type="eggNOG" id="COG1461">
    <property type="taxonomic scope" value="Bacteria"/>
</dbReference>
<sequence>MNQSINGKLFREMFVSGANNLKNNKDLIDKLNVFPVPDGDTGTNMSMTISSAIRELNNLKNDNLTEVGKTLSKGSLMGARGNSGVILSQIIRGMASSMEGKKELGVEDLAKALKSGADTAYKAVIKPIEGTILTVVRESGEFAILNSHKFKTVSELMEAVVMEAEASLERTPNLLKNLKDAGVVDSGGKGLVCLYEGMLFAIKGQPVELLDAQDESSKPAQVGLMSDSAQNADIKFGYCTEFILESDKVEEDTIRDIMLGYGDSLVVVGYDGMIKVHVHTNNPGNALQEALKFGQLVTIKIENMRLQHNNTIIPDEEQEQAIEGVRIEQASSVKEAAGQQEKKKYGFITTTMGRGLAEIFEEFGVDIVIEGGQTMNPSTEDFMNAVGAVNAEHIFILPNNSNVIMAANQAKELSDKDVYVVPTKNIPQGISSLINFEPDANPEDNMARFMESISMVKSGEVTFAVRDTIMDGIEVSEGDIIGITAKKLVDSGKDVNEVTKKLIKSMVDEDSAIVTIYYGEDVEEDSARLFAEIIQDEFDDLDVELYYGGQPLYYYLISVE</sequence>
<name>A0A135YWG1_9FIRM</name>
<feature type="domain" description="DhaL" evidence="1">
    <location>
        <begin position="8"/>
        <end position="200"/>
    </location>
</feature>
<protein>
    <submittedName>
        <fullName evidence="2">DAK2 domain fusion protein YloV</fullName>
    </submittedName>
</protein>
<dbReference type="InterPro" id="IPR019986">
    <property type="entry name" value="YloV-like"/>
</dbReference>
<dbReference type="PANTHER" id="PTHR33434:SF4">
    <property type="entry name" value="PHOSPHATASE PROTEIN"/>
    <property type="match status" value="1"/>
</dbReference>
<dbReference type="SMART" id="SM01120">
    <property type="entry name" value="Dak2"/>
    <property type="match status" value="1"/>
</dbReference>
<proteinExistence type="predicted"/>
<dbReference type="InterPro" id="IPR050270">
    <property type="entry name" value="DegV_domain_contain"/>
</dbReference>
<dbReference type="InterPro" id="IPR033470">
    <property type="entry name" value="FakA-like_C"/>
</dbReference>
<dbReference type="Pfam" id="PF13684">
    <property type="entry name" value="FakA-like_C"/>
    <property type="match status" value="1"/>
</dbReference>
<evidence type="ECO:0000313" key="3">
    <source>
        <dbReference type="Proteomes" id="UP000070326"/>
    </source>
</evidence>
<comment type="caution">
    <text evidence="2">The sequence shown here is derived from an EMBL/GenBank/DDBJ whole genome shotgun (WGS) entry which is preliminary data.</text>
</comment>
<dbReference type="AlphaFoldDB" id="A0A135YWG1"/>
<dbReference type="PANTHER" id="PTHR33434">
    <property type="entry name" value="DEGV DOMAIN-CONTAINING PROTEIN DR_1986-RELATED"/>
    <property type="match status" value="1"/>
</dbReference>
<dbReference type="InterPro" id="IPR048394">
    <property type="entry name" value="FakA-like_M"/>
</dbReference>
<dbReference type="SUPFAM" id="SSF101473">
    <property type="entry name" value="DhaL-like"/>
    <property type="match status" value="1"/>
</dbReference>
<organism evidence="2 3">
    <name type="scientific">Peptostreptococcus anaerobius</name>
    <dbReference type="NCBI Taxonomy" id="1261"/>
    <lineage>
        <taxon>Bacteria</taxon>
        <taxon>Bacillati</taxon>
        <taxon>Bacillota</taxon>
        <taxon>Clostridia</taxon>
        <taxon>Peptostreptococcales</taxon>
        <taxon>Peptostreptococcaceae</taxon>
        <taxon>Peptostreptococcus</taxon>
    </lineage>
</organism>
<evidence type="ECO:0000313" key="2">
    <source>
        <dbReference type="EMBL" id="KXI13743.1"/>
    </source>
</evidence>
<dbReference type="STRING" id="1261.HMPREF3195_00546"/>
<evidence type="ECO:0000259" key="1">
    <source>
        <dbReference type="PROSITE" id="PS51480"/>
    </source>
</evidence>
<dbReference type="EMBL" id="LSQZ01000018">
    <property type="protein sequence ID" value="KXI13743.1"/>
    <property type="molecule type" value="Genomic_DNA"/>
</dbReference>